<dbReference type="PANTHER" id="PTHR21432:SF20">
    <property type="entry name" value="ACETYL-COA HYDROLASE"/>
    <property type="match status" value="1"/>
</dbReference>
<evidence type="ECO:0000313" key="3">
    <source>
        <dbReference type="Proteomes" id="UP000315235"/>
    </source>
</evidence>
<dbReference type="EMBL" id="VJOY01000007">
    <property type="protein sequence ID" value="TRX74592.1"/>
    <property type="molecule type" value="Genomic_DNA"/>
</dbReference>
<dbReference type="Proteomes" id="UP000315235">
    <property type="component" value="Unassembled WGS sequence"/>
</dbReference>
<dbReference type="InterPro" id="IPR046433">
    <property type="entry name" value="ActCoA_hydro"/>
</dbReference>
<reference evidence="2 3" key="1">
    <citation type="submission" date="2019-07" db="EMBL/GenBank/DDBJ databases">
        <title>Pseudomonas mangiferae sp. nov., isolated from bark of mango tree in Thailand.</title>
        <authorList>
            <person name="Srisuk N."/>
            <person name="Anurat P."/>
        </authorList>
    </citation>
    <scope>NUCLEOTIDE SEQUENCE [LARGE SCALE GENOMIC DNA]</scope>
    <source>
        <strain evidence="2 3">DMKU_BBB3-04</strain>
    </source>
</reference>
<feature type="domain" description="Acetyl-CoA hydrolase/transferase C-terminal" evidence="1">
    <location>
        <begin position="429"/>
        <end position="592"/>
    </location>
</feature>
<sequence length="718" mass="78261">MPSSTLEQAVDQVLERIDGPIRLGLPLGLGKPCAFVNALYRRIKALPQRSLTIYTALSLGRPEAESELEQRFSGPFLRRVFADTPELEYLSDLRCGELPANVQLEEFYLQPGSQLGNALAQQHYISQNYSRVARDLDRKGLNVVAQLVARRAASPGRLSLSCNPDITVDLLPRLQARRAAGEAILCIAQVHEELPYMLGEAEVDEDSFDLLVEPAERRRLFSTPNLPVSPQDHAIGLYASALVRDGGTLQIGIGAMGDALAAALLARHTDNAGYRALLDGLEVPARWGQLVQREGGLEAFRQGLYGCSEMFVLGMLALMEAGVVSRPVYADARLQRLADAGGLDDQGRLARDADLDAAGLGPRPDAQGLAWLQGVGLLDPAIAWTPEGLRLPDGRQVAVDLADPVTADALRAYAGAAHGVWVHGGFFLGPRAFYQRLAGLDEAQRARIGMTGIGFINRLYGDEALKRAQRRHARFVNSCFKVTLLGASAADQLEDGRVISGVGGQYDFVAQAHELDDARSILMLRSWRESAGEVSSNIVWDYGHTTIPRHLRDIVVTEYGIADLRGKNDAQVIEALLGIADSRFQDELIAQAQQAGKLPRGFRLDEASRHNTPWRLLALRAEHPRLFPEYPLGCDFTPVEQDLLRALTWLKGKLRLSEILELGMTALFDTPDPAPYEAHLARMGLEEGDGLREQLYRRLVLAGLAATAPGADGGPLAA</sequence>
<dbReference type="OrthoDB" id="9801795at2"/>
<dbReference type="AlphaFoldDB" id="A0A553GYL4"/>
<dbReference type="Gene3D" id="3.30.750.70">
    <property type="entry name" value="4-hydroxybutyrate coenzyme like domains"/>
    <property type="match status" value="1"/>
</dbReference>
<dbReference type="InterPro" id="IPR037171">
    <property type="entry name" value="NagB/RpiA_transferase-like"/>
</dbReference>
<dbReference type="Pfam" id="PF13336">
    <property type="entry name" value="AcetylCoA_hyd_C"/>
    <property type="match status" value="1"/>
</dbReference>
<protein>
    <submittedName>
        <fullName evidence="2">Acetyl-CoA hydrolase/transferase family protein</fullName>
    </submittedName>
</protein>
<name>A0A553GYL4_9PSED</name>
<evidence type="ECO:0000313" key="2">
    <source>
        <dbReference type="EMBL" id="TRX74592.1"/>
    </source>
</evidence>
<keyword evidence="2" id="KW-0808">Transferase</keyword>
<proteinExistence type="predicted"/>
<keyword evidence="3" id="KW-1185">Reference proteome</keyword>
<dbReference type="GO" id="GO:0008775">
    <property type="term" value="F:acetate CoA-transferase activity"/>
    <property type="evidence" value="ECO:0007669"/>
    <property type="project" value="InterPro"/>
</dbReference>
<evidence type="ECO:0000259" key="1">
    <source>
        <dbReference type="Pfam" id="PF13336"/>
    </source>
</evidence>
<organism evidence="2 3">
    <name type="scientific">Pseudomonas mangiferae</name>
    <dbReference type="NCBI Taxonomy" id="2593654"/>
    <lineage>
        <taxon>Bacteria</taxon>
        <taxon>Pseudomonadati</taxon>
        <taxon>Pseudomonadota</taxon>
        <taxon>Gammaproteobacteria</taxon>
        <taxon>Pseudomonadales</taxon>
        <taxon>Pseudomonadaceae</taxon>
        <taxon>Pseudomonas</taxon>
    </lineage>
</organism>
<dbReference type="PANTHER" id="PTHR21432">
    <property type="entry name" value="ACETYL-COA HYDROLASE-RELATED"/>
    <property type="match status" value="1"/>
</dbReference>
<dbReference type="RefSeq" id="WP_143488417.1">
    <property type="nucleotide sequence ID" value="NZ_VJOY01000007.1"/>
</dbReference>
<dbReference type="InterPro" id="IPR026888">
    <property type="entry name" value="AcetylCoA_hyd_C"/>
</dbReference>
<gene>
    <name evidence="2" type="ORF">FM069_11330</name>
</gene>
<dbReference type="InterPro" id="IPR038460">
    <property type="entry name" value="AcetylCoA_hyd_C_sf"/>
</dbReference>
<dbReference type="GO" id="GO:0006083">
    <property type="term" value="P:acetate metabolic process"/>
    <property type="evidence" value="ECO:0007669"/>
    <property type="project" value="InterPro"/>
</dbReference>
<dbReference type="GO" id="GO:0016787">
    <property type="term" value="F:hydrolase activity"/>
    <property type="evidence" value="ECO:0007669"/>
    <property type="project" value="UniProtKB-KW"/>
</dbReference>
<dbReference type="SUPFAM" id="SSF100950">
    <property type="entry name" value="NagB/RpiA/CoA transferase-like"/>
    <property type="match status" value="1"/>
</dbReference>
<dbReference type="Gene3D" id="3.40.1080.10">
    <property type="entry name" value="Glutaconate Coenzyme A-transferase"/>
    <property type="match status" value="1"/>
</dbReference>
<comment type="caution">
    <text evidence="2">The sequence shown here is derived from an EMBL/GenBank/DDBJ whole genome shotgun (WGS) entry which is preliminary data.</text>
</comment>
<keyword evidence="2" id="KW-0378">Hydrolase</keyword>
<dbReference type="Gene3D" id="3.40.1080.20">
    <property type="entry name" value="Acetyl-CoA hydrolase/transferase C-terminal domain"/>
    <property type="match status" value="1"/>
</dbReference>
<accession>A0A553GYL4</accession>